<accession>A0A410W7Z1</accession>
<gene>
    <name evidence="2" type="primary">yigZ</name>
    <name evidence="2" type="ORF">CPELA_03910</name>
</gene>
<dbReference type="GO" id="GO:0006446">
    <property type="term" value="P:regulation of translational initiation"/>
    <property type="evidence" value="ECO:0007669"/>
    <property type="project" value="TreeGrafter"/>
</dbReference>
<protein>
    <submittedName>
        <fullName evidence="2">IMPACT family member YigZ</fullName>
    </submittedName>
</protein>
<dbReference type="InterPro" id="IPR015269">
    <property type="entry name" value="UPF0029_Impact_C"/>
</dbReference>
<keyword evidence="3" id="KW-1185">Reference proteome</keyword>
<dbReference type="OrthoDB" id="9813771at2"/>
<evidence type="ECO:0000256" key="1">
    <source>
        <dbReference type="ARBA" id="ARBA00007665"/>
    </source>
</evidence>
<evidence type="ECO:0000313" key="3">
    <source>
        <dbReference type="Proteomes" id="UP000288929"/>
    </source>
</evidence>
<dbReference type="InterPro" id="IPR020568">
    <property type="entry name" value="Ribosomal_Su5_D2-typ_SF"/>
</dbReference>
<dbReference type="KEGG" id="cpeg:CPELA_03910"/>
<evidence type="ECO:0000313" key="2">
    <source>
        <dbReference type="EMBL" id="QAU52061.1"/>
    </source>
</evidence>
<dbReference type="PANTHER" id="PTHR16301:SF20">
    <property type="entry name" value="IMPACT FAMILY MEMBER YIGZ"/>
    <property type="match status" value="1"/>
</dbReference>
<dbReference type="PROSITE" id="PS00910">
    <property type="entry name" value="UPF0029"/>
    <property type="match status" value="1"/>
</dbReference>
<reference evidence="2 3" key="1">
    <citation type="submission" date="2019-01" db="EMBL/GenBank/DDBJ databases">
        <authorList>
            <person name="Ruckert C."/>
            <person name="Busche T."/>
            <person name="Kalinowski J."/>
        </authorList>
    </citation>
    <scope>NUCLEOTIDE SEQUENCE [LARGE SCALE GENOMIC DNA]</scope>
    <source>
        <strain evidence="2 3">136/3</strain>
    </source>
</reference>
<dbReference type="InterPro" id="IPR035647">
    <property type="entry name" value="EFG_III/V"/>
</dbReference>
<dbReference type="InterPro" id="IPR036956">
    <property type="entry name" value="Impact_N_sf"/>
</dbReference>
<comment type="similarity">
    <text evidence="1">Belongs to the IMPACT family.</text>
</comment>
<dbReference type="Pfam" id="PF09186">
    <property type="entry name" value="DUF1949"/>
    <property type="match status" value="1"/>
</dbReference>
<dbReference type="InterPro" id="IPR023582">
    <property type="entry name" value="Impact"/>
</dbReference>
<dbReference type="SUPFAM" id="SSF54211">
    <property type="entry name" value="Ribosomal protein S5 domain 2-like"/>
    <property type="match status" value="1"/>
</dbReference>
<dbReference type="AlphaFoldDB" id="A0A410W7Z1"/>
<dbReference type="RefSeq" id="WP_128889553.1">
    <property type="nucleotide sequence ID" value="NZ_BMCX01000001.1"/>
</dbReference>
<dbReference type="Gene3D" id="3.30.70.240">
    <property type="match status" value="1"/>
</dbReference>
<dbReference type="EMBL" id="CP035299">
    <property type="protein sequence ID" value="QAU52061.1"/>
    <property type="molecule type" value="Genomic_DNA"/>
</dbReference>
<dbReference type="InterPro" id="IPR015796">
    <property type="entry name" value="Impact_YigZ-like"/>
</dbReference>
<dbReference type="Proteomes" id="UP000288929">
    <property type="component" value="Chromosome"/>
</dbReference>
<sequence length="211" mass="22897">MYLCPVEETFTAELEIKRSKFLCFIHRADTEDAARAFIADIKATYPDARHHCSAFICHQEGFTPIERSSDDGEPSGTAGQPMLDVLRGSGIEDIVAVVVRYFGGIKLGAGGLVHAYSEAVSLGLEQVRTVRRTQVGLYQVQLSHAQAGPVEARLRAAGVQVLQSDYGQKVTLTLGAQEEHVDHLRALLAELTSGAAKLQEAGSTWMEEAVE</sequence>
<dbReference type="GO" id="GO:0005737">
    <property type="term" value="C:cytoplasm"/>
    <property type="evidence" value="ECO:0007669"/>
    <property type="project" value="TreeGrafter"/>
</dbReference>
<dbReference type="SUPFAM" id="SSF54980">
    <property type="entry name" value="EF-G C-terminal domain-like"/>
    <property type="match status" value="1"/>
</dbReference>
<dbReference type="Gene3D" id="3.30.230.30">
    <property type="entry name" value="Impact, N-terminal domain"/>
    <property type="match status" value="1"/>
</dbReference>
<dbReference type="NCBIfam" id="TIGR00257">
    <property type="entry name" value="IMPACT_YIGZ"/>
    <property type="match status" value="1"/>
</dbReference>
<name>A0A410W7Z1_9CORY</name>
<dbReference type="InterPro" id="IPR020569">
    <property type="entry name" value="UPF0029_Impact_CS"/>
</dbReference>
<organism evidence="2 3">
    <name type="scientific">Corynebacterium pelargi</name>
    <dbReference type="NCBI Taxonomy" id="1471400"/>
    <lineage>
        <taxon>Bacteria</taxon>
        <taxon>Bacillati</taxon>
        <taxon>Actinomycetota</taxon>
        <taxon>Actinomycetes</taxon>
        <taxon>Mycobacteriales</taxon>
        <taxon>Corynebacteriaceae</taxon>
        <taxon>Corynebacterium</taxon>
    </lineage>
</organism>
<dbReference type="InterPro" id="IPR001498">
    <property type="entry name" value="Impact_N"/>
</dbReference>
<dbReference type="PANTHER" id="PTHR16301">
    <property type="entry name" value="IMPACT-RELATED"/>
    <property type="match status" value="1"/>
</dbReference>
<dbReference type="Pfam" id="PF01205">
    <property type="entry name" value="Impact_N"/>
    <property type="match status" value="1"/>
</dbReference>
<proteinExistence type="inferred from homology"/>